<evidence type="ECO:0000313" key="3">
    <source>
        <dbReference type="Proteomes" id="UP001497623"/>
    </source>
</evidence>
<feature type="compositionally biased region" description="Polar residues" evidence="1">
    <location>
        <begin position="120"/>
        <end position="130"/>
    </location>
</feature>
<feature type="region of interest" description="Disordered" evidence="1">
    <location>
        <begin position="118"/>
        <end position="152"/>
    </location>
</feature>
<reference evidence="2 3" key="1">
    <citation type="submission" date="2024-05" db="EMBL/GenBank/DDBJ databases">
        <authorList>
            <person name="Wallberg A."/>
        </authorList>
    </citation>
    <scope>NUCLEOTIDE SEQUENCE [LARGE SCALE GENOMIC DNA]</scope>
</reference>
<proteinExistence type="predicted"/>
<evidence type="ECO:0000256" key="1">
    <source>
        <dbReference type="SAM" id="MobiDB-lite"/>
    </source>
</evidence>
<evidence type="ECO:0000313" key="2">
    <source>
        <dbReference type="EMBL" id="CAL4122722.1"/>
    </source>
</evidence>
<keyword evidence="3" id="KW-1185">Reference proteome</keyword>
<gene>
    <name evidence="2" type="ORF">MNOR_LOCUS23444</name>
</gene>
<feature type="compositionally biased region" description="Polar residues" evidence="1">
    <location>
        <begin position="1"/>
        <end position="18"/>
    </location>
</feature>
<protein>
    <submittedName>
        <fullName evidence="2">Uncharacterized protein</fullName>
    </submittedName>
</protein>
<dbReference type="AlphaFoldDB" id="A0AAV2RF82"/>
<feature type="compositionally biased region" description="Low complexity" evidence="1">
    <location>
        <begin position="139"/>
        <end position="152"/>
    </location>
</feature>
<dbReference type="EMBL" id="CAXKWB010020665">
    <property type="protein sequence ID" value="CAL4122722.1"/>
    <property type="molecule type" value="Genomic_DNA"/>
</dbReference>
<sequence length="199" mass="21947">MGPTRNSRNYSKAATTIPKTAEERKKRYKTRKVVPAFDQLFLKGDENKHKTPCNAKRVKNAKSGEVFEDSLADFQLPPPTIRKPLAAKNVDNTSYGASSHSSCSSLNENDTFDKLIGNTRKVTGNNSNKGRTSRAPAFSSKPNISKSTSNSSISYNNSSELNAILYCSVLPQGALGERSLQNFSALFQNQKKVVKQHMQ</sequence>
<dbReference type="Proteomes" id="UP001497623">
    <property type="component" value="Unassembled WGS sequence"/>
</dbReference>
<feature type="non-terminal residue" evidence="2">
    <location>
        <position position="199"/>
    </location>
</feature>
<feature type="region of interest" description="Disordered" evidence="1">
    <location>
        <begin position="1"/>
        <end position="28"/>
    </location>
</feature>
<accession>A0AAV2RF82</accession>
<organism evidence="2 3">
    <name type="scientific">Meganyctiphanes norvegica</name>
    <name type="common">Northern krill</name>
    <name type="synonym">Thysanopoda norvegica</name>
    <dbReference type="NCBI Taxonomy" id="48144"/>
    <lineage>
        <taxon>Eukaryota</taxon>
        <taxon>Metazoa</taxon>
        <taxon>Ecdysozoa</taxon>
        <taxon>Arthropoda</taxon>
        <taxon>Crustacea</taxon>
        <taxon>Multicrustacea</taxon>
        <taxon>Malacostraca</taxon>
        <taxon>Eumalacostraca</taxon>
        <taxon>Eucarida</taxon>
        <taxon>Euphausiacea</taxon>
        <taxon>Euphausiidae</taxon>
        <taxon>Meganyctiphanes</taxon>
    </lineage>
</organism>
<comment type="caution">
    <text evidence="2">The sequence shown here is derived from an EMBL/GenBank/DDBJ whole genome shotgun (WGS) entry which is preliminary data.</text>
</comment>
<name>A0AAV2RF82_MEGNR</name>